<dbReference type="GO" id="GO:0044877">
    <property type="term" value="F:protein-containing complex binding"/>
    <property type="evidence" value="ECO:0007669"/>
    <property type="project" value="TreeGrafter"/>
</dbReference>
<dbReference type="Proteomes" id="UP000528608">
    <property type="component" value="Unassembled WGS sequence"/>
</dbReference>
<evidence type="ECO:0000313" key="3">
    <source>
        <dbReference type="EMBL" id="PNE31273.1"/>
    </source>
</evidence>
<evidence type="ECO:0000259" key="1">
    <source>
        <dbReference type="Pfam" id="PF13460"/>
    </source>
</evidence>
<accession>A0A2N8NR91</accession>
<dbReference type="EMBL" id="JACHJF010000001">
    <property type="protein sequence ID" value="MBB5117064.1"/>
    <property type="molecule type" value="Genomic_DNA"/>
</dbReference>
<evidence type="ECO:0000313" key="4">
    <source>
        <dbReference type="Proteomes" id="UP000235945"/>
    </source>
</evidence>
<dbReference type="InterPro" id="IPR036291">
    <property type="entry name" value="NAD(P)-bd_dom_sf"/>
</dbReference>
<dbReference type="Proteomes" id="UP000235945">
    <property type="component" value="Unassembled WGS sequence"/>
</dbReference>
<dbReference type="Pfam" id="PF13460">
    <property type="entry name" value="NAD_binding_10"/>
    <property type="match status" value="1"/>
</dbReference>
<dbReference type="InterPro" id="IPR016040">
    <property type="entry name" value="NAD(P)-bd_dom"/>
</dbReference>
<organism evidence="3 4">
    <name type="scientific">Streptomyces eurocidicus</name>
    <name type="common">Streptoverticillium eurocidicus</name>
    <dbReference type="NCBI Taxonomy" id="66423"/>
    <lineage>
        <taxon>Bacteria</taxon>
        <taxon>Bacillati</taxon>
        <taxon>Actinomycetota</taxon>
        <taxon>Actinomycetes</taxon>
        <taxon>Kitasatosporales</taxon>
        <taxon>Streptomycetaceae</taxon>
        <taxon>Streptomyces</taxon>
    </lineage>
</organism>
<reference evidence="2 5" key="3">
    <citation type="submission" date="2020-08" db="EMBL/GenBank/DDBJ databases">
        <title>Genomic Encyclopedia of Type Strains, Phase III (KMG-III): the genomes of soil and plant-associated and newly described type strains.</title>
        <authorList>
            <person name="Whitman W."/>
        </authorList>
    </citation>
    <scope>NUCLEOTIDE SEQUENCE [LARGE SCALE GENOMIC DNA]</scope>
    <source>
        <strain evidence="2 5">CECT 3259</strain>
    </source>
</reference>
<dbReference type="Gene3D" id="3.40.50.720">
    <property type="entry name" value="NAD(P)-binding Rossmann-like Domain"/>
    <property type="match status" value="1"/>
</dbReference>
<dbReference type="OrthoDB" id="9771302at2"/>
<dbReference type="PANTHER" id="PTHR12126">
    <property type="entry name" value="NADH-UBIQUINONE OXIDOREDUCTASE 39 KDA SUBUNIT-RELATED"/>
    <property type="match status" value="1"/>
</dbReference>
<evidence type="ECO:0000313" key="5">
    <source>
        <dbReference type="Proteomes" id="UP000528608"/>
    </source>
</evidence>
<comment type="caution">
    <text evidence="3">The sequence shown here is derived from an EMBL/GenBank/DDBJ whole genome shotgun (WGS) entry which is preliminary data.</text>
</comment>
<reference evidence="3" key="1">
    <citation type="submission" date="2015-07" db="EMBL/GenBank/DDBJ databases">
        <authorList>
            <person name="Noorani M."/>
        </authorList>
    </citation>
    <scope>NUCLEOTIDE SEQUENCE [LARGE SCALE GENOMIC DNA]</scope>
    <source>
        <strain evidence="3">ATCC 27428</strain>
    </source>
</reference>
<evidence type="ECO:0000313" key="2">
    <source>
        <dbReference type="EMBL" id="MBB5117064.1"/>
    </source>
</evidence>
<name>A0A2N8NR91_STREU</name>
<keyword evidence="4" id="KW-1185">Reference proteome</keyword>
<feature type="domain" description="NAD(P)-binding" evidence="1">
    <location>
        <begin position="9"/>
        <end position="138"/>
    </location>
</feature>
<dbReference type="InterPro" id="IPR051207">
    <property type="entry name" value="ComplexI_NDUFA9_subunit"/>
</dbReference>
<proteinExistence type="predicted"/>
<reference evidence="4" key="2">
    <citation type="submission" date="2015-07" db="EMBL/GenBank/DDBJ databases">
        <authorList>
            <person name="Graham D.E."/>
            <person name="Giannone R.J."/>
            <person name="Gulvik C.A."/>
            <person name="Hettich R.L."/>
            <person name="Klingeman D.M."/>
            <person name="Mahan K.M."/>
            <person name="Parry R.J."/>
            <person name="Spain J.C."/>
        </authorList>
    </citation>
    <scope>NUCLEOTIDE SEQUENCE [LARGE SCALE GENOMIC DNA]</scope>
    <source>
        <strain evidence="4">ATCC 27428</strain>
    </source>
</reference>
<sequence>MSSPILVTGGTGTLGGHVVPLLRAAGRDVRILSRHARPAGDGVEYVTGDLLKDEGIEAAVAGAEIVLHLAGGPKGDDEATRNLVRAASRARVRHLVYISVIGADTVPLGYFRSKLGAERAVAESGLPWTTLRAAQFHDLVLMVVRKMGKSPVVPVPGGLRFQPVDSREVAARLVELTLGKPAGMVPDLAGPEVYGMGELSRGYLRASGKRRLMMPVRVPGKAGKAYRAGDNLSLDGVEVGERTWEAFLAERVG</sequence>
<dbReference type="AlphaFoldDB" id="A0A2N8NR91"/>
<dbReference type="RefSeq" id="WP_102920703.1">
    <property type="nucleotide sequence ID" value="NZ_JACHJF010000001.1"/>
</dbReference>
<protein>
    <submittedName>
        <fullName evidence="3">NmrA family transcriptional regulator</fullName>
    </submittedName>
    <submittedName>
        <fullName evidence="2">Uncharacterized protein YbjT (DUF2867 family)</fullName>
    </submittedName>
</protein>
<dbReference type="EMBL" id="LGUI01000009">
    <property type="protein sequence ID" value="PNE31273.1"/>
    <property type="molecule type" value="Genomic_DNA"/>
</dbReference>
<gene>
    <name evidence="3" type="ORF">AF335_24850</name>
    <name evidence="2" type="ORF">FHS36_000462</name>
</gene>
<dbReference type="PANTHER" id="PTHR12126:SF11">
    <property type="entry name" value="NADH DEHYDROGENASE [UBIQUINONE] 1 ALPHA SUBCOMPLEX SUBUNIT 9, MITOCHONDRIAL"/>
    <property type="match status" value="1"/>
</dbReference>
<dbReference type="SUPFAM" id="SSF51735">
    <property type="entry name" value="NAD(P)-binding Rossmann-fold domains"/>
    <property type="match status" value="1"/>
</dbReference>